<evidence type="ECO:0000313" key="10">
    <source>
        <dbReference type="EMBL" id="MDF1585950.1"/>
    </source>
</evidence>
<keyword evidence="2 8" id="KW-0645">Protease</keyword>
<keyword evidence="6" id="KW-0238">DNA-binding</keyword>
<gene>
    <name evidence="10" type="ORF">PZ740_06075</name>
</gene>
<dbReference type="GO" id="GO:0106300">
    <property type="term" value="P:protein-DNA covalent cross-linking repair"/>
    <property type="evidence" value="ECO:0007669"/>
    <property type="project" value="InterPro"/>
</dbReference>
<dbReference type="PANTHER" id="PTHR13604">
    <property type="entry name" value="DC12-RELATED"/>
    <property type="match status" value="1"/>
</dbReference>
<feature type="compositionally biased region" description="Basic and acidic residues" evidence="9">
    <location>
        <begin position="205"/>
        <end position="217"/>
    </location>
</feature>
<keyword evidence="11" id="KW-1185">Reference proteome</keyword>
<comment type="similarity">
    <text evidence="1 8">Belongs to the SOS response-associated peptidase family.</text>
</comment>
<feature type="region of interest" description="Disordered" evidence="9">
    <location>
        <begin position="205"/>
        <end position="243"/>
    </location>
</feature>
<organism evidence="10 11">
    <name type="scientific">Marinimicrococcus flavescens</name>
    <dbReference type="NCBI Taxonomy" id="3031815"/>
    <lineage>
        <taxon>Bacteria</taxon>
        <taxon>Pseudomonadati</taxon>
        <taxon>Pseudomonadota</taxon>
        <taxon>Alphaproteobacteria</taxon>
        <taxon>Geminicoccales</taxon>
        <taxon>Geminicoccaceae</taxon>
        <taxon>Marinimicrococcus</taxon>
    </lineage>
</organism>
<dbReference type="GO" id="GO:0008233">
    <property type="term" value="F:peptidase activity"/>
    <property type="evidence" value="ECO:0007669"/>
    <property type="project" value="UniProtKB-KW"/>
</dbReference>
<dbReference type="EMBL" id="JARGEQ010000051">
    <property type="protein sequence ID" value="MDF1585950.1"/>
    <property type="molecule type" value="Genomic_DNA"/>
</dbReference>
<evidence type="ECO:0000256" key="4">
    <source>
        <dbReference type="ARBA" id="ARBA00022801"/>
    </source>
</evidence>
<dbReference type="InterPro" id="IPR003738">
    <property type="entry name" value="SRAP"/>
</dbReference>
<dbReference type="GO" id="GO:0003697">
    <property type="term" value="F:single-stranded DNA binding"/>
    <property type="evidence" value="ECO:0007669"/>
    <property type="project" value="InterPro"/>
</dbReference>
<dbReference type="AlphaFoldDB" id="A0AAP3V1A1"/>
<keyword evidence="4 8" id="KW-0378">Hydrolase</keyword>
<evidence type="ECO:0000256" key="2">
    <source>
        <dbReference type="ARBA" id="ARBA00022670"/>
    </source>
</evidence>
<evidence type="ECO:0000313" key="11">
    <source>
        <dbReference type="Proteomes" id="UP001301140"/>
    </source>
</evidence>
<reference evidence="10 11" key="1">
    <citation type="submission" date="2023-03" db="EMBL/GenBank/DDBJ databases">
        <title>YIM 152171 draft genome.</title>
        <authorList>
            <person name="Yang Z."/>
        </authorList>
    </citation>
    <scope>NUCLEOTIDE SEQUENCE [LARGE SCALE GENOMIC DNA]</scope>
    <source>
        <strain evidence="10 11">YIM 152171</strain>
    </source>
</reference>
<keyword evidence="7" id="KW-0456">Lyase</keyword>
<evidence type="ECO:0000256" key="9">
    <source>
        <dbReference type="SAM" id="MobiDB-lite"/>
    </source>
</evidence>
<dbReference type="Gene3D" id="3.90.1680.10">
    <property type="entry name" value="SOS response associated peptidase-like"/>
    <property type="match status" value="1"/>
</dbReference>
<accession>A0AAP3V1A1</accession>
<evidence type="ECO:0000256" key="6">
    <source>
        <dbReference type="ARBA" id="ARBA00023125"/>
    </source>
</evidence>
<dbReference type="Pfam" id="PF02586">
    <property type="entry name" value="SRAP"/>
    <property type="match status" value="1"/>
</dbReference>
<dbReference type="Proteomes" id="UP001301140">
    <property type="component" value="Unassembled WGS sequence"/>
</dbReference>
<sequence length="243" mass="26700">MCGRFALSVTPAQFHALFGVPLPEGFRASWNITPDAQIVSLRAGRDGEPEAVFMRWGMLGPWMKEAGDRGRQINARAETAAEKPMFRASFRKGRCLIPADGFYEWQKQESGPSRPFYITRRDGGPVAFAGLWRVNRLADGELLTSCAILTTAASPAIRPLHHRMPVMLPEQAFAAWLDPGLEDPALLGELLEPLPDEALAAWQVERRVNSPRNDDARLTAPAGSGPGGEEEQEPPAKRQGSLF</sequence>
<dbReference type="GO" id="GO:0006508">
    <property type="term" value="P:proteolysis"/>
    <property type="evidence" value="ECO:0007669"/>
    <property type="project" value="UniProtKB-KW"/>
</dbReference>
<dbReference type="GO" id="GO:0016829">
    <property type="term" value="F:lyase activity"/>
    <property type="evidence" value="ECO:0007669"/>
    <property type="project" value="UniProtKB-KW"/>
</dbReference>
<keyword evidence="5" id="KW-0190">Covalent protein-DNA linkage</keyword>
<dbReference type="RefSeq" id="WP_327788366.1">
    <property type="nucleotide sequence ID" value="NZ_JARGEQ010000051.1"/>
</dbReference>
<dbReference type="EC" id="3.4.-.-" evidence="8"/>
<name>A0AAP3V1A1_9PROT</name>
<evidence type="ECO:0000256" key="7">
    <source>
        <dbReference type="ARBA" id="ARBA00023239"/>
    </source>
</evidence>
<protein>
    <recommendedName>
        <fullName evidence="8">Abasic site processing protein</fullName>
        <ecNumber evidence="8">3.4.-.-</ecNumber>
    </recommendedName>
</protein>
<evidence type="ECO:0000256" key="3">
    <source>
        <dbReference type="ARBA" id="ARBA00022763"/>
    </source>
</evidence>
<evidence type="ECO:0000256" key="8">
    <source>
        <dbReference type="RuleBase" id="RU364100"/>
    </source>
</evidence>
<dbReference type="PANTHER" id="PTHR13604:SF0">
    <property type="entry name" value="ABASIC SITE PROCESSING PROTEIN HMCES"/>
    <property type="match status" value="1"/>
</dbReference>
<comment type="caution">
    <text evidence="10">The sequence shown here is derived from an EMBL/GenBank/DDBJ whole genome shotgun (WGS) entry which is preliminary data.</text>
</comment>
<dbReference type="SUPFAM" id="SSF143081">
    <property type="entry name" value="BB1717-like"/>
    <property type="match status" value="1"/>
</dbReference>
<evidence type="ECO:0000256" key="5">
    <source>
        <dbReference type="ARBA" id="ARBA00023124"/>
    </source>
</evidence>
<dbReference type="InterPro" id="IPR036590">
    <property type="entry name" value="SRAP-like"/>
</dbReference>
<proteinExistence type="inferred from homology"/>
<keyword evidence="3" id="KW-0227">DNA damage</keyword>
<evidence type="ECO:0000256" key="1">
    <source>
        <dbReference type="ARBA" id="ARBA00008136"/>
    </source>
</evidence>